<keyword evidence="4" id="KW-0788">Thiol protease</keyword>
<dbReference type="PANTHER" id="PTHR39178">
    <property type="entry name" value="HYPOTHETICAL RIBOSOME-ASSOCIATED PROTEIN"/>
    <property type="match status" value="1"/>
</dbReference>
<name>A0ABT3X6E2_9BACL</name>
<organism evidence="7 8">
    <name type="scientific">Tumebacillus lacus</name>
    <dbReference type="NCBI Taxonomy" id="2995335"/>
    <lineage>
        <taxon>Bacteria</taxon>
        <taxon>Bacillati</taxon>
        <taxon>Bacillota</taxon>
        <taxon>Bacilli</taxon>
        <taxon>Bacillales</taxon>
        <taxon>Alicyclobacillaceae</taxon>
        <taxon>Tumebacillus</taxon>
    </lineage>
</organism>
<dbReference type="RefSeq" id="WP_267152665.1">
    <property type="nucleotide sequence ID" value="NZ_JAPMLT010000010.1"/>
</dbReference>
<gene>
    <name evidence="7" type="ORF">OS242_15815</name>
</gene>
<dbReference type="SUPFAM" id="SSF118010">
    <property type="entry name" value="TM1457-like"/>
    <property type="match status" value="1"/>
</dbReference>
<evidence type="ECO:0000313" key="8">
    <source>
        <dbReference type="Proteomes" id="UP001208017"/>
    </source>
</evidence>
<dbReference type="GO" id="GO:0006508">
    <property type="term" value="P:proteolysis"/>
    <property type="evidence" value="ECO:0007669"/>
    <property type="project" value="UniProtKB-KW"/>
</dbReference>
<protein>
    <recommendedName>
        <fullName evidence="6">Ribosomal processing cysteine protease Prp</fullName>
    </recommendedName>
</protein>
<dbReference type="EMBL" id="JAPMLT010000010">
    <property type="protein sequence ID" value="MCX7571417.1"/>
    <property type="molecule type" value="Genomic_DNA"/>
</dbReference>
<dbReference type="InterPro" id="IPR036764">
    <property type="entry name" value="Peptidase_Prp_sf"/>
</dbReference>
<sequence length="112" mass="12165">MIRANVWRNGQGHIDRFSVRGHAEAADPGYDIVCAAVSVLVTNAINSAEQLLRVHIADDEQVAPGDVQCSIPALSGAQNEKLQLLFESMVFGIQQVADLYPDFVNLTVKSQT</sequence>
<evidence type="ECO:0000256" key="2">
    <source>
        <dbReference type="ARBA" id="ARBA00022670"/>
    </source>
</evidence>
<evidence type="ECO:0000256" key="6">
    <source>
        <dbReference type="ARBA" id="ARBA00044538"/>
    </source>
</evidence>
<dbReference type="CDD" id="cd16332">
    <property type="entry name" value="Prp-like"/>
    <property type="match status" value="1"/>
</dbReference>
<dbReference type="PANTHER" id="PTHR39178:SF1">
    <property type="entry name" value="RIBOSOMAL-PROCESSING CYSTEINE PROTEASE PRP"/>
    <property type="match status" value="1"/>
</dbReference>
<evidence type="ECO:0000313" key="7">
    <source>
        <dbReference type="EMBL" id="MCX7571417.1"/>
    </source>
</evidence>
<comment type="caution">
    <text evidence="7">The sequence shown here is derived from an EMBL/GenBank/DDBJ whole genome shotgun (WGS) entry which is preliminary data.</text>
</comment>
<comment type="similarity">
    <text evidence="5">Belongs to the Prp family.</text>
</comment>
<dbReference type="GO" id="GO:0008233">
    <property type="term" value="F:peptidase activity"/>
    <property type="evidence" value="ECO:0007669"/>
    <property type="project" value="UniProtKB-KW"/>
</dbReference>
<dbReference type="Gene3D" id="3.30.70.1490">
    <property type="entry name" value="Cysteine protease Prp"/>
    <property type="match status" value="1"/>
</dbReference>
<evidence type="ECO:0000256" key="3">
    <source>
        <dbReference type="ARBA" id="ARBA00022801"/>
    </source>
</evidence>
<keyword evidence="2 7" id="KW-0645">Protease</keyword>
<keyword evidence="8" id="KW-1185">Reference proteome</keyword>
<evidence type="ECO:0000256" key="1">
    <source>
        <dbReference type="ARBA" id="ARBA00022517"/>
    </source>
</evidence>
<evidence type="ECO:0000256" key="5">
    <source>
        <dbReference type="ARBA" id="ARBA00044503"/>
    </source>
</evidence>
<accession>A0ABT3X6E2</accession>
<dbReference type="Pfam" id="PF04327">
    <property type="entry name" value="Peptidase_Prp"/>
    <property type="match status" value="1"/>
</dbReference>
<proteinExistence type="inferred from homology"/>
<dbReference type="InterPro" id="IPR007422">
    <property type="entry name" value="Peptidase_Prp"/>
</dbReference>
<keyword evidence="1" id="KW-0690">Ribosome biogenesis</keyword>
<dbReference type="Proteomes" id="UP001208017">
    <property type="component" value="Unassembled WGS sequence"/>
</dbReference>
<evidence type="ECO:0000256" key="4">
    <source>
        <dbReference type="ARBA" id="ARBA00022807"/>
    </source>
</evidence>
<keyword evidence="3" id="KW-0378">Hydrolase</keyword>
<reference evidence="7 8" key="1">
    <citation type="submission" date="2022-11" db="EMBL/GenBank/DDBJ databases">
        <title>Study of microbial diversity in lake waters.</title>
        <authorList>
            <person name="Zhang J."/>
        </authorList>
    </citation>
    <scope>NUCLEOTIDE SEQUENCE [LARGE SCALE GENOMIC DNA]</scope>
    <source>
        <strain evidence="7 8">DT12</strain>
    </source>
</reference>